<reference evidence="3" key="1">
    <citation type="journal article" date="2014" name="Proc. Natl. Acad. Sci. U.S.A.">
        <title>Extensive sampling of basidiomycete genomes demonstrates inadequacy of the white-rot/brown-rot paradigm for wood decay fungi.</title>
        <authorList>
            <person name="Riley R."/>
            <person name="Salamov A.A."/>
            <person name="Brown D.W."/>
            <person name="Nagy L.G."/>
            <person name="Floudas D."/>
            <person name="Held B.W."/>
            <person name="Levasseur A."/>
            <person name="Lombard V."/>
            <person name="Morin E."/>
            <person name="Otillar R."/>
            <person name="Lindquist E.A."/>
            <person name="Sun H."/>
            <person name="LaButti K.M."/>
            <person name="Schmutz J."/>
            <person name="Jabbour D."/>
            <person name="Luo H."/>
            <person name="Baker S.E."/>
            <person name="Pisabarro A.G."/>
            <person name="Walton J.D."/>
            <person name="Blanchette R.A."/>
            <person name="Henrissat B."/>
            <person name="Martin F."/>
            <person name="Cullen D."/>
            <person name="Hibbett D.S."/>
            <person name="Grigoriev I.V."/>
        </authorList>
    </citation>
    <scope>NUCLEOTIDE SEQUENCE [LARGE SCALE GENOMIC DNA]</scope>
    <source>
        <strain evidence="3">FD-172 SS1</strain>
    </source>
</reference>
<evidence type="ECO:0000313" key="2">
    <source>
        <dbReference type="EMBL" id="KDQ18222.1"/>
    </source>
</evidence>
<accession>A0A067N245</accession>
<evidence type="ECO:0008006" key="4">
    <source>
        <dbReference type="Google" id="ProtNLM"/>
    </source>
</evidence>
<keyword evidence="3" id="KW-1185">Reference proteome</keyword>
<sequence length="601" mass="66155">MGDTASCTAPLVLLPAELYSAILSHIPADELQRTILSLTRALPRSPIDQEALFRDIRIERAEQVIQLNRRLRLDAEAATWVKHFFLGTWNADADVLISLIKMLPQLLTLHLNIGVTFAPEHLEALFERPLSPLQSLSLRFRPYVERPSYYQFHKGSYFDGTLERLARWPANPKFTYLSIVQDPLPPKSRTVPRTGRSGALDTGSIMRSFAQPIVFFSLGPLKALSTSLAALHITHLRIRVPEGSVHEHILIPGSFPALTFLDISTTKIPERVLQHILQCHVRLEHLILDDCLGGAAMWALAGDMWWTQLGRACMRSALGRAEDLEKEYNEATSNPLPEEREQASVFKAAKRGRRGLAISTISLRDKSKPKPPSMSTTIATPSTSAPSSTSVFRPITSVRPSDSSPSPHIRIVPSYPRLLTLSTGSTASPPTPTQCAEWTLAFQKSWMDGLKSIRAKRERMRTAANAEAAQARASSSSEKNGKEKGKSKERTVLMVEDAEFDIEAAESGERNLGDALPALEEEFNTSASNVTIAGPDDADSKITTSRDRLDRTAALPLPPILCVAAPNRNQGQESTVDNGAGNGVLHSYGCGHSVWDTQWSQ</sequence>
<dbReference type="HOGENOM" id="CLU_037355_0_0_1"/>
<feature type="region of interest" description="Disordered" evidence="1">
    <location>
        <begin position="461"/>
        <end position="488"/>
    </location>
</feature>
<evidence type="ECO:0000256" key="1">
    <source>
        <dbReference type="SAM" id="MobiDB-lite"/>
    </source>
</evidence>
<proteinExistence type="predicted"/>
<dbReference type="SUPFAM" id="SSF52047">
    <property type="entry name" value="RNI-like"/>
    <property type="match status" value="1"/>
</dbReference>
<name>A0A067N245_BOTB1</name>
<feature type="region of interest" description="Disordered" evidence="1">
    <location>
        <begin position="363"/>
        <end position="409"/>
    </location>
</feature>
<dbReference type="EMBL" id="KL198022">
    <property type="protein sequence ID" value="KDQ18222.1"/>
    <property type="molecule type" value="Genomic_DNA"/>
</dbReference>
<evidence type="ECO:0000313" key="3">
    <source>
        <dbReference type="Proteomes" id="UP000027195"/>
    </source>
</evidence>
<feature type="compositionally biased region" description="Low complexity" evidence="1">
    <location>
        <begin position="373"/>
        <end position="390"/>
    </location>
</feature>
<organism evidence="2 3">
    <name type="scientific">Botryobasidium botryosum (strain FD-172 SS1)</name>
    <dbReference type="NCBI Taxonomy" id="930990"/>
    <lineage>
        <taxon>Eukaryota</taxon>
        <taxon>Fungi</taxon>
        <taxon>Dikarya</taxon>
        <taxon>Basidiomycota</taxon>
        <taxon>Agaricomycotina</taxon>
        <taxon>Agaricomycetes</taxon>
        <taxon>Cantharellales</taxon>
        <taxon>Botryobasidiaceae</taxon>
        <taxon>Botryobasidium</taxon>
    </lineage>
</organism>
<feature type="compositionally biased region" description="Basic and acidic residues" evidence="1">
    <location>
        <begin position="479"/>
        <end position="488"/>
    </location>
</feature>
<feature type="compositionally biased region" description="Low complexity" evidence="1">
    <location>
        <begin position="462"/>
        <end position="478"/>
    </location>
</feature>
<protein>
    <recommendedName>
        <fullName evidence="4">F-box domain-containing protein</fullName>
    </recommendedName>
</protein>
<dbReference type="AlphaFoldDB" id="A0A067N245"/>
<dbReference type="OrthoDB" id="3353982at2759"/>
<gene>
    <name evidence="2" type="ORF">BOTBODRAFT_171882</name>
</gene>
<dbReference type="Proteomes" id="UP000027195">
    <property type="component" value="Unassembled WGS sequence"/>
</dbReference>
<dbReference type="InParanoid" id="A0A067N245"/>